<evidence type="ECO:0000313" key="1">
    <source>
        <dbReference type="EMBL" id="KAG8635500.1"/>
    </source>
</evidence>
<dbReference type="Proteomes" id="UP000091857">
    <property type="component" value="Chromosome 16"/>
</dbReference>
<dbReference type="EMBL" id="CM004402">
    <property type="protein sequence ID" value="KAG8635500.1"/>
    <property type="molecule type" value="Genomic_DNA"/>
</dbReference>
<gene>
    <name evidence="1" type="ORF">MANES_16G042550v8</name>
</gene>
<organism evidence="1 2">
    <name type="scientific">Manihot esculenta</name>
    <name type="common">Cassava</name>
    <name type="synonym">Jatropha manihot</name>
    <dbReference type="NCBI Taxonomy" id="3983"/>
    <lineage>
        <taxon>Eukaryota</taxon>
        <taxon>Viridiplantae</taxon>
        <taxon>Streptophyta</taxon>
        <taxon>Embryophyta</taxon>
        <taxon>Tracheophyta</taxon>
        <taxon>Spermatophyta</taxon>
        <taxon>Magnoliopsida</taxon>
        <taxon>eudicotyledons</taxon>
        <taxon>Gunneridae</taxon>
        <taxon>Pentapetalae</taxon>
        <taxon>rosids</taxon>
        <taxon>fabids</taxon>
        <taxon>Malpighiales</taxon>
        <taxon>Euphorbiaceae</taxon>
        <taxon>Crotonoideae</taxon>
        <taxon>Manihoteae</taxon>
        <taxon>Manihot</taxon>
    </lineage>
</organism>
<evidence type="ECO:0000313" key="2">
    <source>
        <dbReference type="Proteomes" id="UP000091857"/>
    </source>
</evidence>
<proteinExistence type="predicted"/>
<protein>
    <submittedName>
        <fullName evidence="1">Uncharacterized protein</fullName>
    </submittedName>
</protein>
<feature type="non-terminal residue" evidence="1">
    <location>
        <position position="264"/>
    </location>
</feature>
<keyword evidence="2" id="KW-1185">Reference proteome</keyword>
<accession>A0ACB7G5L2</accession>
<sequence length="264" mass="29055">MASKLLMGAIRYPNRFFNATGKFFSYRPMSTTPPSSPLGNGKTVDEKSQHKLSLNDDTLAKFSAIADTCWDPEGPYKPVHAMNPNRLAFIRSTLCQHFRKDPQMARPFEGLSIVDVGCGGGRLSEPLARMGATVTGIDALEKNIKMARLHADSDPVTSTIEYRCTTAEKLVEEQKMFDVVIALEVIEHVPDPAEFCKTLSALTNPGGATVLSTINRSMKSYAIAIVVAEYLLHLLPIGKHQWSCFVTPEELALNLQRGSVNVKQ</sequence>
<comment type="caution">
    <text evidence="1">The sequence shown here is derived from an EMBL/GenBank/DDBJ whole genome shotgun (WGS) entry which is preliminary data.</text>
</comment>
<reference evidence="2" key="1">
    <citation type="journal article" date="2016" name="Nat. Biotechnol.">
        <title>Sequencing wild and cultivated cassava and related species reveals extensive interspecific hybridization and genetic diversity.</title>
        <authorList>
            <person name="Bredeson J.V."/>
            <person name="Lyons J.B."/>
            <person name="Prochnik S.E."/>
            <person name="Wu G.A."/>
            <person name="Ha C.M."/>
            <person name="Edsinger-Gonzales E."/>
            <person name="Grimwood J."/>
            <person name="Schmutz J."/>
            <person name="Rabbi I.Y."/>
            <person name="Egesi C."/>
            <person name="Nauluvula P."/>
            <person name="Lebot V."/>
            <person name="Ndunguru J."/>
            <person name="Mkamilo G."/>
            <person name="Bart R.S."/>
            <person name="Setter T.L."/>
            <person name="Gleadow R.M."/>
            <person name="Kulakow P."/>
            <person name="Ferguson M.E."/>
            <person name="Rounsley S."/>
            <person name="Rokhsar D.S."/>
        </authorList>
    </citation>
    <scope>NUCLEOTIDE SEQUENCE [LARGE SCALE GENOMIC DNA]</scope>
    <source>
        <strain evidence="2">cv. AM560-2</strain>
    </source>
</reference>
<name>A0ACB7G5L2_MANES</name>